<dbReference type="AlphaFoldDB" id="A0A1F5S7F1"/>
<sequence length="81" mass="9506">MEKEREALKLFDRIYKRLPDFKNENDEAAVKVIAYGIRPSVRNLDSEKSATKIFKNIYRRNPSDTIDWDVIRAIAYSGAKR</sequence>
<comment type="caution">
    <text evidence="1">The sequence shown here is derived from an EMBL/GenBank/DDBJ whole genome shotgun (WGS) entry which is preliminary data.</text>
</comment>
<protein>
    <submittedName>
        <fullName evidence="1">Uncharacterized protein</fullName>
    </submittedName>
</protein>
<evidence type="ECO:0000313" key="2">
    <source>
        <dbReference type="Proteomes" id="UP000178323"/>
    </source>
</evidence>
<dbReference type="EMBL" id="MFFS01000018">
    <property type="protein sequence ID" value="OGF22640.1"/>
    <property type="molecule type" value="Genomic_DNA"/>
</dbReference>
<accession>A0A1F5S7F1</accession>
<gene>
    <name evidence="1" type="ORF">A2Y83_00395</name>
</gene>
<proteinExistence type="predicted"/>
<organism evidence="1 2">
    <name type="scientific">Candidatus Falkowbacteria bacterium RBG_13_39_14</name>
    <dbReference type="NCBI Taxonomy" id="1797985"/>
    <lineage>
        <taxon>Bacteria</taxon>
        <taxon>Candidatus Falkowiibacteriota</taxon>
    </lineage>
</organism>
<name>A0A1F5S7F1_9BACT</name>
<evidence type="ECO:0000313" key="1">
    <source>
        <dbReference type="EMBL" id="OGF22640.1"/>
    </source>
</evidence>
<reference evidence="1 2" key="1">
    <citation type="journal article" date="2016" name="Nat. Commun.">
        <title>Thousands of microbial genomes shed light on interconnected biogeochemical processes in an aquifer system.</title>
        <authorList>
            <person name="Anantharaman K."/>
            <person name="Brown C.T."/>
            <person name="Hug L.A."/>
            <person name="Sharon I."/>
            <person name="Castelle C.J."/>
            <person name="Probst A.J."/>
            <person name="Thomas B.C."/>
            <person name="Singh A."/>
            <person name="Wilkins M.J."/>
            <person name="Karaoz U."/>
            <person name="Brodie E.L."/>
            <person name="Williams K.H."/>
            <person name="Hubbard S.S."/>
            <person name="Banfield J.F."/>
        </authorList>
    </citation>
    <scope>NUCLEOTIDE SEQUENCE [LARGE SCALE GENOMIC DNA]</scope>
</reference>
<dbReference type="Proteomes" id="UP000178323">
    <property type="component" value="Unassembled WGS sequence"/>
</dbReference>